<evidence type="ECO:0000256" key="10">
    <source>
        <dbReference type="SAM" id="MobiDB-lite"/>
    </source>
</evidence>
<keyword evidence="2" id="KW-0813">Transport</keyword>
<evidence type="ECO:0000256" key="3">
    <source>
        <dbReference type="ARBA" id="ARBA00022737"/>
    </source>
</evidence>
<evidence type="ECO:0000313" key="13">
    <source>
        <dbReference type="RefSeq" id="XP_018331221.1"/>
    </source>
</evidence>
<dbReference type="AlphaFoldDB" id="A0A1W4X533"/>
<dbReference type="PANTHER" id="PTHR23138">
    <property type="entry name" value="RAN BINDING PROTEIN"/>
    <property type="match status" value="1"/>
</dbReference>
<evidence type="ECO:0000256" key="8">
    <source>
        <dbReference type="ARBA" id="ARBA00023132"/>
    </source>
</evidence>
<accession>A0A1W4X533</accession>
<feature type="compositionally biased region" description="Polar residues" evidence="10">
    <location>
        <begin position="240"/>
        <end position="249"/>
    </location>
</feature>
<reference evidence="13" key="1">
    <citation type="submission" date="2025-08" db="UniProtKB">
        <authorList>
            <consortium name="RefSeq"/>
        </authorList>
    </citation>
    <scope>IDENTIFICATION</scope>
    <source>
        <tissue evidence="13">Entire body</tissue>
    </source>
</reference>
<evidence type="ECO:0000256" key="6">
    <source>
        <dbReference type="ARBA" id="ARBA00022990"/>
    </source>
</evidence>
<proteinExistence type="predicted"/>
<dbReference type="GO" id="GO:0005643">
    <property type="term" value="C:nuclear pore"/>
    <property type="evidence" value="ECO:0007669"/>
    <property type="project" value="UniProtKB-SubCell"/>
</dbReference>
<dbReference type="KEGG" id="apln:108741092"/>
<feature type="compositionally biased region" description="Low complexity" evidence="10">
    <location>
        <begin position="96"/>
        <end position="110"/>
    </location>
</feature>
<organism evidence="12 13">
    <name type="scientific">Agrilus planipennis</name>
    <name type="common">Emerald ash borer</name>
    <name type="synonym">Agrilus marcopoli</name>
    <dbReference type="NCBI Taxonomy" id="224129"/>
    <lineage>
        <taxon>Eukaryota</taxon>
        <taxon>Metazoa</taxon>
        <taxon>Ecdysozoa</taxon>
        <taxon>Arthropoda</taxon>
        <taxon>Hexapoda</taxon>
        <taxon>Insecta</taxon>
        <taxon>Pterygota</taxon>
        <taxon>Neoptera</taxon>
        <taxon>Endopterygota</taxon>
        <taxon>Coleoptera</taxon>
        <taxon>Polyphaga</taxon>
        <taxon>Elateriformia</taxon>
        <taxon>Buprestoidea</taxon>
        <taxon>Buprestidae</taxon>
        <taxon>Agrilinae</taxon>
        <taxon>Agrilus</taxon>
    </lineage>
</organism>
<keyword evidence="12" id="KW-1185">Reference proteome</keyword>
<dbReference type="InterPro" id="IPR045255">
    <property type="entry name" value="RanBP1-like"/>
</dbReference>
<dbReference type="STRING" id="224129.A0A1W4X533"/>
<dbReference type="Gene3D" id="2.30.29.30">
    <property type="entry name" value="Pleckstrin-homology domain (PH domain)/Phosphotyrosine-binding domain (PTB)"/>
    <property type="match status" value="1"/>
</dbReference>
<dbReference type="FunCoup" id="A0A1W4X533">
    <property type="interactions" value="1446"/>
</dbReference>
<feature type="domain" description="RanBD1" evidence="11">
    <location>
        <begin position="291"/>
        <end position="441"/>
    </location>
</feature>
<dbReference type="GeneID" id="108741092"/>
<dbReference type="Pfam" id="PF00638">
    <property type="entry name" value="Ran_BP1"/>
    <property type="match status" value="1"/>
</dbReference>
<keyword evidence="9" id="KW-0539">Nucleus</keyword>
<keyword evidence="3" id="KW-0677">Repeat</keyword>
<evidence type="ECO:0000256" key="2">
    <source>
        <dbReference type="ARBA" id="ARBA00022448"/>
    </source>
</evidence>
<dbReference type="InterPro" id="IPR015007">
    <property type="entry name" value="NUP2/50/61"/>
</dbReference>
<dbReference type="PANTHER" id="PTHR23138:SF141">
    <property type="entry name" value="NUCLEAR PORE COMPLEX PROTEIN NUP50"/>
    <property type="match status" value="1"/>
</dbReference>
<keyword evidence="7" id="KW-0811">Translocation</keyword>
<dbReference type="Proteomes" id="UP000192223">
    <property type="component" value="Unplaced"/>
</dbReference>
<dbReference type="GO" id="GO:0051028">
    <property type="term" value="P:mRNA transport"/>
    <property type="evidence" value="ECO:0007669"/>
    <property type="project" value="UniProtKB-KW"/>
</dbReference>
<dbReference type="GO" id="GO:0006606">
    <property type="term" value="P:protein import into nucleus"/>
    <property type="evidence" value="ECO:0007669"/>
    <property type="project" value="TreeGrafter"/>
</dbReference>
<dbReference type="Pfam" id="PF08911">
    <property type="entry name" value="NUP50"/>
    <property type="match status" value="1"/>
</dbReference>
<evidence type="ECO:0000256" key="5">
    <source>
        <dbReference type="ARBA" id="ARBA00022927"/>
    </source>
</evidence>
<feature type="compositionally biased region" description="Acidic residues" evidence="10">
    <location>
        <begin position="15"/>
        <end position="25"/>
    </location>
</feature>
<name>A0A1W4X533_AGRPL</name>
<feature type="region of interest" description="Disordered" evidence="10">
    <location>
        <begin position="50"/>
        <end position="71"/>
    </location>
</feature>
<dbReference type="CDD" id="cd13170">
    <property type="entry name" value="RanBD_NUP50"/>
    <property type="match status" value="1"/>
</dbReference>
<feature type="compositionally biased region" description="Low complexity" evidence="10">
    <location>
        <begin position="295"/>
        <end position="306"/>
    </location>
</feature>
<feature type="region of interest" description="Disordered" evidence="10">
    <location>
        <begin position="1"/>
        <end position="31"/>
    </location>
</feature>
<keyword evidence="4" id="KW-0509">mRNA transport</keyword>
<protein>
    <submittedName>
        <fullName evidence="13">Nuclear pore complex protein Nup50</fullName>
    </submittedName>
</protein>
<feature type="region of interest" description="Disordered" evidence="10">
    <location>
        <begin position="84"/>
        <end position="110"/>
    </location>
</feature>
<feature type="compositionally biased region" description="Polar residues" evidence="10">
    <location>
        <begin position="1"/>
        <end position="12"/>
    </location>
</feature>
<feature type="region of interest" description="Disordered" evidence="10">
    <location>
        <begin position="295"/>
        <end position="327"/>
    </location>
</feature>
<sequence>MAGKRTATTQLDIYNLEDDEEPEQAEEFKRAPEEVIKNRVIKVAKRRNPIGSLAGSEPDKKNTFNNFTFGKSNTEAAKPTFSFLTNMNKEDEKKANSASSNQVTSSSDSNEYYAKLKGLNESVTKWIKEHVDANPFLNLTPIFKDYEQYLENIEKLKPSSNENNTLQLNKSEESIHLTEKTKTDLGGFSFKPTPTSTPQTDSTKSSNSTPSKSATESQQSGSSNLKKTPDKTGFSFGYPNAQSGTSPTTATASQAFSFGINNTQSTPSVSFGIPKSSSSSGFSFTNSTPFTFANVQSTETTNSSNSKEVKVAEEETETDQPPKNDFKPVIEEGHVYTIRCKVFVKKGDSFADRGVGNLFLKPISESNKTQLVVRADTNLGNVLLNFILSENIPFQRMGKKDVMGVALPTPDSKPPPIPILLRVKSPEEADNLLQQLEKYKK</sequence>
<evidence type="ECO:0000313" key="12">
    <source>
        <dbReference type="Proteomes" id="UP000192223"/>
    </source>
</evidence>
<evidence type="ECO:0000256" key="7">
    <source>
        <dbReference type="ARBA" id="ARBA00023010"/>
    </source>
</evidence>
<dbReference type="SUPFAM" id="SSF50729">
    <property type="entry name" value="PH domain-like"/>
    <property type="match status" value="1"/>
</dbReference>
<dbReference type="InParanoid" id="A0A1W4X533"/>
<evidence type="ECO:0000256" key="9">
    <source>
        <dbReference type="ARBA" id="ARBA00023242"/>
    </source>
</evidence>
<feature type="compositionally biased region" description="Low complexity" evidence="10">
    <location>
        <begin position="192"/>
        <end position="217"/>
    </location>
</feature>
<evidence type="ECO:0000259" key="11">
    <source>
        <dbReference type="PROSITE" id="PS50196"/>
    </source>
</evidence>
<keyword evidence="5" id="KW-0653">Protein transport</keyword>
<keyword evidence="8" id="KW-0906">Nuclear pore complex</keyword>
<dbReference type="CTD" id="10762"/>
<dbReference type="InterPro" id="IPR011993">
    <property type="entry name" value="PH-like_dom_sf"/>
</dbReference>
<dbReference type="OrthoDB" id="10062131at2759"/>
<evidence type="ECO:0000256" key="1">
    <source>
        <dbReference type="ARBA" id="ARBA00004567"/>
    </source>
</evidence>
<comment type="subcellular location">
    <subcellularLocation>
        <location evidence="1">Nucleus</location>
        <location evidence="1">Nuclear pore complex</location>
    </subcellularLocation>
</comment>
<dbReference type="InterPro" id="IPR000156">
    <property type="entry name" value="Ran_bind_dom"/>
</dbReference>
<feature type="region of interest" description="Disordered" evidence="10">
    <location>
        <begin position="180"/>
        <end position="249"/>
    </location>
</feature>
<gene>
    <name evidence="13" type="primary">LOC108741092</name>
</gene>
<dbReference type="RefSeq" id="XP_018331221.1">
    <property type="nucleotide sequence ID" value="XM_018475719.1"/>
</dbReference>
<evidence type="ECO:0000256" key="4">
    <source>
        <dbReference type="ARBA" id="ARBA00022816"/>
    </source>
</evidence>
<keyword evidence="6" id="KW-0007">Acetylation</keyword>
<dbReference type="PROSITE" id="PS50196">
    <property type="entry name" value="RANBD1"/>
    <property type="match status" value="1"/>
</dbReference>